<reference evidence="2 3" key="1">
    <citation type="submission" date="2020-08" db="EMBL/GenBank/DDBJ databases">
        <authorList>
            <person name="Koutsovoulos G."/>
            <person name="Danchin GJ E."/>
        </authorList>
    </citation>
    <scope>NUCLEOTIDE SEQUENCE [LARGE SCALE GENOMIC DNA]</scope>
</reference>
<name>A0A6V7TSX0_MELEN</name>
<accession>A0A6V7TSX0</accession>
<proteinExistence type="predicted"/>
<protein>
    <submittedName>
        <fullName evidence="2">Uncharacterized protein</fullName>
    </submittedName>
</protein>
<comment type="caution">
    <text evidence="2">The sequence shown here is derived from an EMBL/GenBank/DDBJ whole genome shotgun (WGS) entry which is preliminary data.</text>
</comment>
<keyword evidence="1" id="KW-0472">Membrane</keyword>
<evidence type="ECO:0000256" key="1">
    <source>
        <dbReference type="SAM" id="Phobius"/>
    </source>
</evidence>
<sequence length="112" mass="12960">MFLNTLLKTFIVFIFVGFAPLLVKGMRNALVNMQTGQGGEANENLKMFSLSELSFLMKILNKININEDYKPIEVLLNDKGVEVIREDNLQVDHEFIGDFQRKIRAVRKGRWK</sequence>
<gene>
    <name evidence="2" type="ORF">MENT_LOCUS3974</name>
</gene>
<dbReference type="Proteomes" id="UP000580250">
    <property type="component" value="Unassembled WGS sequence"/>
</dbReference>
<evidence type="ECO:0000313" key="2">
    <source>
        <dbReference type="EMBL" id="CAD2133316.1"/>
    </source>
</evidence>
<dbReference type="AlphaFoldDB" id="A0A6V7TSX0"/>
<organism evidence="2 3">
    <name type="scientific">Meloidogyne enterolobii</name>
    <name type="common">Root-knot nematode worm</name>
    <name type="synonym">Meloidogyne mayaguensis</name>
    <dbReference type="NCBI Taxonomy" id="390850"/>
    <lineage>
        <taxon>Eukaryota</taxon>
        <taxon>Metazoa</taxon>
        <taxon>Ecdysozoa</taxon>
        <taxon>Nematoda</taxon>
        <taxon>Chromadorea</taxon>
        <taxon>Rhabditida</taxon>
        <taxon>Tylenchina</taxon>
        <taxon>Tylenchomorpha</taxon>
        <taxon>Tylenchoidea</taxon>
        <taxon>Meloidogynidae</taxon>
        <taxon>Meloidogyninae</taxon>
        <taxon>Meloidogyne</taxon>
    </lineage>
</organism>
<feature type="transmembrane region" description="Helical" evidence="1">
    <location>
        <begin position="6"/>
        <end position="23"/>
    </location>
</feature>
<dbReference type="EMBL" id="CAJEWN010000013">
    <property type="protein sequence ID" value="CAD2133316.1"/>
    <property type="molecule type" value="Genomic_DNA"/>
</dbReference>
<evidence type="ECO:0000313" key="3">
    <source>
        <dbReference type="Proteomes" id="UP000580250"/>
    </source>
</evidence>
<keyword evidence="1" id="KW-0812">Transmembrane</keyword>
<keyword evidence="1" id="KW-1133">Transmembrane helix</keyword>